<organism evidence="2">
    <name type="scientific">mine drainage metagenome</name>
    <dbReference type="NCBI Taxonomy" id="410659"/>
    <lineage>
        <taxon>unclassified sequences</taxon>
        <taxon>metagenomes</taxon>
        <taxon>ecological metagenomes</taxon>
    </lineage>
</organism>
<keyword evidence="2" id="KW-0067">ATP-binding</keyword>
<feature type="non-terminal residue" evidence="2">
    <location>
        <position position="1"/>
    </location>
</feature>
<keyword evidence="2" id="KW-0378">Hydrolase</keyword>
<dbReference type="PANTHER" id="PTHR30153">
    <property type="entry name" value="REPLICATIVE DNA HELICASE DNAB"/>
    <property type="match status" value="1"/>
</dbReference>
<name>T0ZDY1_9ZZZZ</name>
<proteinExistence type="predicted"/>
<dbReference type="Pfam" id="PF03796">
    <property type="entry name" value="DnaB_C"/>
    <property type="match status" value="1"/>
</dbReference>
<reference evidence="2" key="1">
    <citation type="submission" date="2013-08" db="EMBL/GenBank/DDBJ databases">
        <authorList>
            <person name="Mendez C."/>
            <person name="Richter M."/>
            <person name="Ferrer M."/>
            <person name="Sanchez J."/>
        </authorList>
    </citation>
    <scope>NUCLEOTIDE SEQUENCE</scope>
</reference>
<evidence type="ECO:0000259" key="1">
    <source>
        <dbReference type="PROSITE" id="PS51199"/>
    </source>
</evidence>
<dbReference type="EMBL" id="AUZY01008308">
    <property type="protein sequence ID" value="EQD46346.1"/>
    <property type="molecule type" value="Genomic_DNA"/>
</dbReference>
<dbReference type="AlphaFoldDB" id="T0ZDY1"/>
<dbReference type="InterPro" id="IPR007694">
    <property type="entry name" value="DNA_helicase_DnaB-like_C"/>
</dbReference>
<dbReference type="Gene3D" id="3.40.50.300">
    <property type="entry name" value="P-loop containing nucleotide triphosphate hydrolases"/>
    <property type="match status" value="1"/>
</dbReference>
<sequence length="157" mass="17695">AYWYDRSSPSVAEVARVARKWKLKYGIKVLYLDYLQRLADGDGDKRHEKVGANVRALKNLARELEIAVVALSQVSRAVEDRAVKIPRMSDLSDSSEIEKEADQVALLYRPDYYDPNSADAGKLQIVLDKNRHGPTGSVWVAWNPECMRVTDLYQGAA</sequence>
<dbReference type="GO" id="GO:0003678">
    <property type="term" value="F:DNA helicase activity"/>
    <property type="evidence" value="ECO:0007669"/>
    <property type="project" value="InterPro"/>
</dbReference>
<dbReference type="GO" id="GO:0006260">
    <property type="term" value="P:DNA replication"/>
    <property type="evidence" value="ECO:0007669"/>
    <property type="project" value="InterPro"/>
</dbReference>
<accession>T0ZDY1</accession>
<dbReference type="GO" id="GO:0005829">
    <property type="term" value="C:cytosol"/>
    <property type="evidence" value="ECO:0007669"/>
    <property type="project" value="TreeGrafter"/>
</dbReference>
<evidence type="ECO:0000313" key="2">
    <source>
        <dbReference type="EMBL" id="EQD46346.1"/>
    </source>
</evidence>
<comment type="caution">
    <text evidence="2">The sequence shown here is derived from an EMBL/GenBank/DDBJ whole genome shotgun (WGS) entry which is preliminary data.</text>
</comment>
<reference evidence="2" key="2">
    <citation type="journal article" date="2014" name="ISME J.">
        <title>Microbial stratification in low pH oxic and suboxic macroscopic growths along an acid mine drainage.</title>
        <authorList>
            <person name="Mendez-Garcia C."/>
            <person name="Mesa V."/>
            <person name="Sprenger R.R."/>
            <person name="Richter M."/>
            <person name="Diez M.S."/>
            <person name="Solano J."/>
            <person name="Bargiela R."/>
            <person name="Golyshina O.V."/>
            <person name="Manteca A."/>
            <person name="Ramos J.L."/>
            <person name="Gallego J.R."/>
            <person name="Llorente I."/>
            <person name="Martins Dos Santos V.A."/>
            <person name="Jensen O.N."/>
            <person name="Pelaez A.I."/>
            <person name="Sanchez J."/>
            <person name="Ferrer M."/>
        </authorList>
    </citation>
    <scope>NUCLEOTIDE SEQUENCE</scope>
</reference>
<protein>
    <submittedName>
        <fullName evidence="2">Replicative DNA helicase</fullName>
    </submittedName>
</protein>
<keyword evidence="2" id="KW-0547">Nucleotide-binding</keyword>
<dbReference type="InterPro" id="IPR027417">
    <property type="entry name" value="P-loop_NTPase"/>
</dbReference>
<dbReference type="PANTHER" id="PTHR30153:SF2">
    <property type="entry name" value="REPLICATIVE DNA HELICASE"/>
    <property type="match status" value="1"/>
</dbReference>
<dbReference type="PROSITE" id="PS51199">
    <property type="entry name" value="SF4_HELICASE"/>
    <property type="match status" value="1"/>
</dbReference>
<feature type="domain" description="SF4 helicase" evidence="1">
    <location>
        <begin position="1"/>
        <end position="156"/>
    </location>
</feature>
<dbReference type="SUPFAM" id="SSF52540">
    <property type="entry name" value="P-loop containing nucleoside triphosphate hydrolases"/>
    <property type="match status" value="1"/>
</dbReference>
<dbReference type="GO" id="GO:0005524">
    <property type="term" value="F:ATP binding"/>
    <property type="evidence" value="ECO:0007669"/>
    <property type="project" value="InterPro"/>
</dbReference>
<gene>
    <name evidence="2" type="ORF">B1B_12662</name>
</gene>
<keyword evidence="2" id="KW-0347">Helicase</keyword>